<dbReference type="NCBIfam" id="NF006679">
    <property type="entry name" value="PRK09228.1"/>
    <property type="match status" value="1"/>
</dbReference>
<name>A0A3M3WLF8_PSEAP</name>
<dbReference type="EMBL" id="RBPX01000346">
    <property type="protein sequence ID" value="RMO58620.1"/>
    <property type="molecule type" value="Genomic_DNA"/>
</dbReference>
<dbReference type="GO" id="GO:0008892">
    <property type="term" value="F:guanine deaminase activity"/>
    <property type="evidence" value="ECO:0007669"/>
    <property type="project" value="UniProtKB-UniRule"/>
</dbReference>
<dbReference type="NCBIfam" id="TIGR02967">
    <property type="entry name" value="guan_deamin"/>
    <property type="match status" value="1"/>
</dbReference>
<comment type="caution">
    <text evidence="11">The sequence shown here is derived from an EMBL/GenBank/DDBJ whole genome shotgun (WGS) entry which is preliminary data.</text>
</comment>
<dbReference type="InterPro" id="IPR014311">
    <property type="entry name" value="Guanine_deaminase"/>
</dbReference>
<dbReference type="Gene3D" id="3.20.20.140">
    <property type="entry name" value="Metal-dependent hydrolases"/>
    <property type="match status" value="1"/>
</dbReference>
<evidence type="ECO:0000256" key="2">
    <source>
        <dbReference type="ARBA" id="ARBA00006745"/>
    </source>
</evidence>
<accession>A0A3M3WLF8</accession>
<evidence type="ECO:0000256" key="1">
    <source>
        <dbReference type="ARBA" id="ARBA00004984"/>
    </source>
</evidence>
<reference evidence="11 12" key="1">
    <citation type="submission" date="2018-08" db="EMBL/GenBank/DDBJ databases">
        <title>Recombination of ecologically and evolutionarily significant loci maintains genetic cohesion in the Pseudomonas syringae species complex.</title>
        <authorList>
            <person name="Dillon M."/>
            <person name="Thakur S."/>
            <person name="Almeida R.N.D."/>
            <person name="Weir B.S."/>
            <person name="Guttman D.S."/>
        </authorList>
    </citation>
    <scope>NUCLEOTIDE SEQUENCE [LARGE SCALE GENOMIC DNA]</scope>
    <source>
        <strain evidence="11 12">ICMP 4388</strain>
    </source>
</reference>
<evidence type="ECO:0000256" key="4">
    <source>
        <dbReference type="ARBA" id="ARBA00022723"/>
    </source>
</evidence>
<evidence type="ECO:0000259" key="10">
    <source>
        <dbReference type="Pfam" id="PF01979"/>
    </source>
</evidence>
<comment type="pathway">
    <text evidence="1 8">Purine metabolism; guanine degradation; xanthine from guanine: step 1/1.</text>
</comment>
<dbReference type="AlphaFoldDB" id="A0A3M3WLF8"/>
<dbReference type="SUPFAM" id="SSF51556">
    <property type="entry name" value="Metallo-dependent hydrolases"/>
    <property type="match status" value="1"/>
</dbReference>
<evidence type="ECO:0000256" key="3">
    <source>
        <dbReference type="ARBA" id="ARBA00012781"/>
    </source>
</evidence>
<gene>
    <name evidence="11" type="ORF">ALQ37_05377</name>
</gene>
<organism evidence="11 12">
    <name type="scientific">Pseudomonas syringae pv. aptata</name>
    <dbReference type="NCBI Taxonomy" id="83167"/>
    <lineage>
        <taxon>Bacteria</taxon>
        <taxon>Pseudomonadati</taxon>
        <taxon>Pseudomonadota</taxon>
        <taxon>Gammaproteobacteria</taxon>
        <taxon>Pseudomonadales</taxon>
        <taxon>Pseudomonadaceae</taxon>
        <taxon>Pseudomonas</taxon>
        <taxon>Pseudomonas syringae</taxon>
    </lineage>
</organism>
<protein>
    <recommendedName>
        <fullName evidence="3 7">Guanine deaminase</fullName>
        <shortName evidence="8">Guanase</shortName>
        <ecNumber evidence="3 7">3.5.4.3</ecNumber>
    </recommendedName>
    <alternativeName>
        <fullName evidence="8">Guanine aminohydrolase</fullName>
    </alternativeName>
</protein>
<comment type="function">
    <text evidence="8">Catalyzes the hydrolytic deamination of guanine, producing xanthine and ammonia.</text>
</comment>
<dbReference type="InterPro" id="IPR006680">
    <property type="entry name" value="Amidohydro-rel"/>
</dbReference>
<feature type="domain" description="Amidohydrolase-related" evidence="10">
    <location>
        <begin position="220"/>
        <end position="581"/>
    </location>
</feature>
<proteinExistence type="inferred from homology"/>
<evidence type="ECO:0000256" key="8">
    <source>
        <dbReference type="RuleBase" id="RU366009"/>
    </source>
</evidence>
<comment type="cofactor">
    <cofactor evidence="8">
        <name>Zn(2+)</name>
        <dbReference type="ChEBI" id="CHEBI:29105"/>
    </cofactor>
    <text evidence="8">Binds 1 zinc ion per subunit.</text>
</comment>
<dbReference type="CDD" id="cd01303">
    <property type="entry name" value="GDEase"/>
    <property type="match status" value="1"/>
</dbReference>
<evidence type="ECO:0000313" key="11">
    <source>
        <dbReference type="EMBL" id="RMO58620.1"/>
    </source>
</evidence>
<dbReference type="SUPFAM" id="SSF51338">
    <property type="entry name" value="Composite domain of metallo-dependent hydrolases"/>
    <property type="match status" value="1"/>
</dbReference>
<dbReference type="PANTHER" id="PTHR11271:SF6">
    <property type="entry name" value="GUANINE DEAMINASE"/>
    <property type="match status" value="1"/>
</dbReference>
<sequence length="585" mass="65105">MPRVDARGRDEDHQRRAGRRGRATAGRHLLHRDDPQPSAGSGTDGRHPQAWRLWLLRADRLENQTGQVRTSLAGARFRRQSAATHALPDGPDRGQRQATHRDRGVDRRGNNRHLQCQLWPTHRQRRTYRQTAACIAPQSVAMSPNESAMSSVSRRKAYRAAIVHSLADPAEVALEASYEYFADGLLLVEDGKIVSVGHAADLLERLDDDVELIEYPDALITPGFIDTHIHLPQTGMIGSYGEQLLDWLNTYTFPCESQFADPAHSAQVADIFIKELLRNGTTTALVFGSVHKESVEAFFSAAQALDLRMIAGKVMMDRNAPDYLVDTPETGYADSKALIERWHDKGRLSYAVTPRFAPTSSPEQLSLAGQLLTEYPGLYLQTHISENLQEIEWVKALFPERKHYLDVYDHFNLLGERSVFAHGVHLCDEQCARLAQTGSAIAFCPTSNLFLGSGLFNLPMTEKHKVNVGLGTDVGGGTSFSILQTLNEAYKVMQMQGARLNPFKSLYLATLGGARALRLEDKVGSLKPGNEADFLVLDYNATPLLSYRLKQAKTIEEILFVLMTIGDDRTVKQTWSGGRLVHDRG</sequence>
<evidence type="ECO:0000256" key="7">
    <source>
        <dbReference type="NCBIfam" id="TIGR02967"/>
    </source>
</evidence>
<dbReference type="UniPathway" id="UPA00603">
    <property type="reaction ID" value="UER00660"/>
</dbReference>
<dbReference type="GO" id="GO:0008270">
    <property type="term" value="F:zinc ion binding"/>
    <property type="evidence" value="ECO:0007669"/>
    <property type="project" value="UniProtKB-UniRule"/>
</dbReference>
<evidence type="ECO:0000313" key="12">
    <source>
        <dbReference type="Proteomes" id="UP000274541"/>
    </source>
</evidence>
<dbReference type="Proteomes" id="UP000274541">
    <property type="component" value="Unassembled WGS sequence"/>
</dbReference>
<feature type="region of interest" description="Disordered" evidence="9">
    <location>
        <begin position="1"/>
        <end position="47"/>
    </location>
</feature>
<dbReference type="GO" id="GO:0006147">
    <property type="term" value="P:guanine catabolic process"/>
    <property type="evidence" value="ECO:0007669"/>
    <property type="project" value="UniProtKB-UniRule"/>
</dbReference>
<dbReference type="Gene3D" id="2.30.40.10">
    <property type="entry name" value="Urease, subunit C, domain 1"/>
    <property type="match status" value="1"/>
</dbReference>
<keyword evidence="6 8" id="KW-0862">Zinc</keyword>
<dbReference type="GO" id="GO:0005829">
    <property type="term" value="C:cytosol"/>
    <property type="evidence" value="ECO:0007669"/>
    <property type="project" value="TreeGrafter"/>
</dbReference>
<evidence type="ECO:0000256" key="9">
    <source>
        <dbReference type="SAM" id="MobiDB-lite"/>
    </source>
</evidence>
<evidence type="ECO:0000256" key="6">
    <source>
        <dbReference type="ARBA" id="ARBA00022833"/>
    </source>
</evidence>
<dbReference type="EC" id="3.5.4.3" evidence="3 7"/>
<dbReference type="InterPro" id="IPR051607">
    <property type="entry name" value="Metallo-dep_hydrolases"/>
</dbReference>
<keyword evidence="5 8" id="KW-0378">Hydrolase</keyword>
<comment type="similarity">
    <text evidence="2 8">Belongs to the metallo-dependent hydrolases superfamily. ATZ/TRZ family.</text>
</comment>
<evidence type="ECO:0000256" key="5">
    <source>
        <dbReference type="ARBA" id="ARBA00022801"/>
    </source>
</evidence>
<dbReference type="InterPro" id="IPR011059">
    <property type="entry name" value="Metal-dep_hydrolase_composite"/>
</dbReference>
<dbReference type="Pfam" id="PF01979">
    <property type="entry name" value="Amidohydro_1"/>
    <property type="match status" value="1"/>
</dbReference>
<keyword evidence="4 8" id="KW-0479">Metal-binding</keyword>
<feature type="compositionally biased region" description="Basic and acidic residues" evidence="9">
    <location>
        <begin position="1"/>
        <end position="15"/>
    </location>
</feature>
<dbReference type="FunFam" id="3.20.20.140:FF:000022">
    <property type="entry name" value="Guanine deaminase"/>
    <property type="match status" value="1"/>
</dbReference>
<dbReference type="PANTHER" id="PTHR11271">
    <property type="entry name" value="GUANINE DEAMINASE"/>
    <property type="match status" value="1"/>
</dbReference>
<comment type="catalytic activity">
    <reaction evidence="8">
        <text>guanine + H2O + H(+) = xanthine + NH4(+)</text>
        <dbReference type="Rhea" id="RHEA:14665"/>
        <dbReference type="ChEBI" id="CHEBI:15377"/>
        <dbReference type="ChEBI" id="CHEBI:15378"/>
        <dbReference type="ChEBI" id="CHEBI:16235"/>
        <dbReference type="ChEBI" id="CHEBI:17712"/>
        <dbReference type="ChEBI" id="CHEBI:28938"/>
        <dbReference type="EC" id="3.5.4.3"/>
    </reaction>
</comment>
<dbReference type="InterPro" id="IPR032466">
    <property type="entry name" value="Metal_Hydrolase"/>
</dbReference>
<feature type="compositionally biased region" description="Basic and acidic residues" evidence="9">
    <location>
        <begin position="90"/>
        <end position="108"/>
    </location>
</feature>
<feature type="region of interest" description="Disordered" evidence="9">
    <location>
        <begin position="66"/>
        <end position="108"/>
    </location>
</feature>